<gene>
    <name evidence="1" type="ORF">O181_043541</name>
</gene>
<organism evidence="1 2">
    <name type="scientific">Austropuccinia psidii MF-1</name>
    <dbReference type="NCBI Taxonomy" id="1389203"/>
    <lineage>
        <taxon>Eukaryota</taxon>
        <taxon>Fungi</taxon>
        <taxon>Dikarya</taxon>
        <taxon>Basidiomycota</taxon>
        <taxon>Pucciniomycotina</taxon>
        <taxon>Pucciniomycetes</taxon>
        <taxon>Pucciniales</taxon>
        <taxon>Sphaerophragmiaceae</taxon>
        <taxon>Austropuccinia</taxon>
    </lineage>
</organism>
<protein>
    <submittedName>
        <fullName evidence="1">Uncharacterized protein</fullName>
    </submittedName>
</protein>
<sequence>MYVKLVFGTSKPSLNHPYSIRKKNSFCESDNLPAQIPTLKNAAALQVGLPHHAGAILSFSSPAYSNAGEDALRQQPLRKVPCIK</sequence>
<reference evidence="1" key="1">
    <citation type="submission" date="2021-03" db="EMBL/GenBank/DDBJ databases">
        <title>Draft genome sequence of rust myrtle Austropuccinia psidii MF-1, a brazilian biotype.</title>
        <authorList>
            <person name="Quecine M.C."/>
            <person name="Pachon D.M.R."/>
            <person name="Bonatelli M.L."/>
            <person name="Correr F.H."/>
            <person name="Franceschini L.M."/>
            <person name="Leite T.F."/>
            <person name="Margarido G.R.A."/>
            <person name="Almeida C.A."/>
            <person name="Ferrarezi J.A."/>
            <person name="Labate C.A."/>
        </authorList>
    </citation>
    <scope>NUCLEOTIDE SEQUENCE</scope>
    <source>
        <strain evidence="1">MF-1</strain>
    </source>
</reference>
<keyword evidence="2" id="KW-1185">Reference proteome</keyword>
<dbReference type="Proteomes" id="UP000765509">
    <property type="component" value="Unassembled WGS sequence"/>
</dbReference>
<proteinExistence type="predicted"/>
<accession>A0A9Q3DNP9</accession>
<comment type="caution">
    <text evidence="1">The sequence shown here is derived from an EMBL/GenBank/DDBJ whole genome shotgun (WGS) entry which is preliminary data.</text>
</comment>
<evidence type="ECO:0000313" key="2">
    <source>
        <dbReference type="Proteomes" id="UP000765509"/>
    </source>
</evidence>
<dbReference type="AlphaFoldDB" id="A0A9Q3DNP9"/>
<name>A0A9Q3DNP9_9BASI</name>
<evidence type="ECO:0000313" key="1">
    <source>
        <dbReference type="EMBL" id="MBW0503826.1"/>
    </source>
</evidence>
<dbReference type="EMBL" id="AVOT02017595">
    <property type="protein sequence ID" value="MBW0503826.1"/>
    <property type="molecule type" value="Genomic_DNA"/>
</dbReference>